<gene>
    <name evidence="2" type="ordered locus">RPD_2734</name>
</gene>
<accession>Q136M6</accession>
<feature type="compositionally biased region" description="Polar residues" evidence="1">
    <location>
        <begin position="91"/>
        <end position="104"/>
    </location>
</feature>
<proteinExistence type="predicted"/>
<feature type="region of interest" description="Disordered" evidence="1">
    <location>
        <begin position="66"/>
        <end position="104"/>
    </location>
</feature>
<dbReference type="BioCyc" id="RPAL316057:RPD_RS13755-MONOMER"/>
<protein>
    <submittedName>
        <fullName evidence="2">Uncharacterized protein</fullName>
    </submittedName>
</protein>
<dbReference type="EMBL" id="CP000283">
    <property type="protein sequence ID" value="ABE39963.1"/>
    <property type="molecule type" value="Genomic_DNA"/>
</dbReference>
<dbReference type="KEGG" id="rpd:RPD_2734"/>
<evidence type="ECO:0000256" key="1">
    <source>
        <dbReference type="SAM" id="MobiDB-lite"/>
    </source>
</evidence>
<evidence type="ECO:0000313" key="2">
    <source>
        <dbReference type="EMBL" id="ABE39963.1"/>
    </source>
</evidence>
<organism evidence="2 3">
    <name type="scientific">Rhodopseudomonas palustris (strain BisB5)</name>
    <dbReference type="NCBI Taxonomy" id="316057"/>
    <lineage>
        <taxon>Bacteria</taxon>
        <taxon>Pseudomonadati</taxon>
        <taxon>Pseudomonadota</taxon>
        <taxon>Alphaproteobacteria</taxon>
        <taxon>Hyphomicrobiales</taxon>
        <taxon>Nitrobacteraceae</taxon>
        <taxon>Rhodopseudomonas</taxon>
    </lineage>
</organism>
<dbReference type="AlphaFoldDB" id="Q136M6"/>
<name>Q136M6_RHOPS</name>
<dbReference type="Proteomes" id="UP000001818">
    <property type="component" value="Chromosome"/>
</dbReference>
<sequence length="104" mass="11393" precursor="true">MLSHATTDGFTLMRKIAWTAFILTAVSLNTPAWAQLTPSPRAVNDCTQLTDPTLLRQCLEAQAGVLSQPEAQYPSETPAPPQPDPYRRLDSSSPTTFPKRSQPP</sequence>
<dbReference type="HOGENOM" id="CLU_2248046_0_0_5"/>
<reference evidence="2 3" key="1">
    <citation type="submission" date="2006-03" db="EMBL/GenBank/DDBJ databases">
        <title>Complete sequence of Rhodopseudomonas palustris BisB5.</title>
        <authorList>
            <consortium name="US DOE Joint Genome Institute"/>
            <person name="Copeland A."/>
            <person name="Lucas S."/>
            <person name="Lapidus A."/>
            <person name="Barry K."/>
            <person name="Detter J.C."/>
            <person name="Glavina del Rio T."/>
            <person name="Hammon N."/>
            <person name="Israni S."/>
            <person name="Dalin E."/>
            <person name="Tice H."/>
            <person name="Pitluck S."/>
            <person name="Chain P."/>
            <person name="Malfatti S."/>
            <person name="Shin M."/>
            <person name="Vergez L."/>
            <person name="Schmutz J."/>
            <person name="Larimer F."/>
            <person name="Land M."/>
            <person name="Hauser L."/>
            <person name="Pelletier D.A."/>
            <person name="Kyrpides N."/>
            <person name="Lykidis A."/>
            <person name="Oda Y."/>
            <person name="Harwood C.S."/>
            <person name="Richardson P."/>
        </authorList>
    </citation>
    <scope>NUCLEOTIDE SEQUENCE [LARGE SCALE GENOMIC DNA]</scope>
    <source>
        <strain evidence="2 3">BisB5</strain>
    </source>
</reference>
<evidence type="ECO:0000313" key="3">
    <source>
        <dbReference type="Proteomes" id="UP000001818"/>
    </source>
</evidence>